<protein>
    <recommendedName>
        <fullName evidence="3">Small hydrophobic membrane protein</fullName>
    </recommendedName>
</protein>
<evidence type="ECO:0000313" key="2">
    <source>
        <dbReference type="EMBL" id="XDV67952.1"/>
    </source>
</evidence>
<sequence length="60" mass="6529">MLFLIAALMLMGVVLGTVAHVPIDISLAATAAIACWLLVFAVRERTTRRHRPAGRQEGRS</sequence>
<dbReference type="AlphaFoldDB" id="A0AB39YDE5"/>
<keyword evidence="1" id="KW-0472">Membrane</keyword>
<evidence type="ECO:0000256" key="1">
    <source>
        <dbReference type="SAM" id="Phobius"/>
    </source>
</evidence>
<evidence type="ECO:0008006" key="3">
    <source>
        <dbReference type="Google" id="ProtNLM"/>
    </source>
</evidence>
<keyword evidence="1" id="KW-1133">Transmembrane helix</keyword>
<dbReference type="RefSeq" id="WP_053787427.1">
    <property type="nucleotide sequence ID" value="NZ_CP165727.1"/>
</dbReference>
<feature type="transmembrane region" description="Helical" evidence="1">
    <location>
        <begin position="26"/>
        <end position="42"/>
    </location>
</feature>
<organism evidence="2">
    <name type="scientific">Streptomyces sp. R33</name>
    <dbReference type="NCBI Taxonomy" id="3238629"/>
    <lineage>
        <taxon>Bacteria</taxon>
        <taxon>Bacillati</taxon>
        <taxon>Actinomycetota</taxon>
        <taxon>Actinomycetes</taxon>
        <taxon>Kitasatosporales</taxon>
        <taxon>Streptomycetaceae</taxon>
        <taxon>Streptomyces</taxon>
    </lineage>
</organism>
<proteinExistence type="predicted"/>
<reference evidence="2" key="1">
    <citation type="submission" date="2024-08" db="EMBL/GenBank/DDBJ databases">
        <authorList>
            <person name="Yu S.T."/>
        </authorList>
    </citation>
    <scope>NUCLEOTIDE SEQUENCE</scope>
    <source>
        <strain evidence="2">R33</strain>
    </source>
</reference>
<gene>
    <name evidence="2" type="ORF">AB5J51_36040</name>
</gene>
<keyword evidence="1" id="KW-0812">Transmembrane</keyword>
<name>A0AB39YDE5_9ACTN</name>
<dbReference type="EMBL" id="CP165727">
    <property type="protein sequence ID" value="XDV67952.1"/>
    <property type="molecule type" value="Genomic_DNA"/>
</dbReference>
<accession>A0AB39YDE5</accession>